<dbReference type="Proteomes" id="UP001143400">
    <property type="component" value="Unassembled WGS sequence"/>
</dbReference>
<gene>
    <name evidence="2" type="ORF">GCM10008170_15110</name>
</gene>
<dbReference type="Pfam" id="PF09490">
    <property type="entry name" value="CbtA"/>
    <property type="match status" value="1"/>
</dbReference>
<evidence type="ECO:0000313" key="3">
    <source>
        <dbReference type="Proteomes" id="UP001143400"/>
    </source>
</evidence>
<evidence type="ECO:0000313" key="2">
    <source>
        <dbReference type="EMBL" id="GLK55492.1"/>
    </source>
</evidence>
<name>A0A9W6ITS0_9HYPH</name>
<reference evidence="2" key="2">
    <citation type="submission" date="2023-01" db="EMBL/GenBank/DDBJ databases">
        <authorList>
            <person name="Sun Q."/>
            <person name="Evtushenko L."/>
        </authorList>
    </citation>
    <scope>NUCLEOTIDE SEQUENCE</scope>
    <source>
        <strain evidence="2">VKM B-1606</strain>
    </source>
</reference>
<feature type="transmembrane region" description="Helical" evidence="1">
    <location>
        <begin position="224"/>
        <end position="246"/>
    </location>
</feature>
<keyword evidence="1" id="KW-1133">Transmembrane helix</keyword>
<accession>A0A9W6ITS0</accession>
<dbReference type="EMBL" id="BSFF01000002">
    <property type="protein sequence ID" value="GLK55492.1"/>
    <property type="molecule type" value="Genomic_DNA"/>
</dbReference>
<keyword evidence="1" id="KW-0812">Transmembrane</keyword>
<feature type="transmembrane region" description="Helical" evidence="1">
    <location>
        <begin position="97"/>
        <end position="119"/>
    </location>
</feature>
<feature type="transmembrane region" description="Helical" evidence="1">
    <location>
        <begin position="131"/>
        <end position="148"/>
    </location>
</feature>
<evidence type="ECO:0000256" key="1">
    <source>
        <dbReference type="SAM" id="Phobius"/>
    </source>
</evidence>
<organism evidence="2 3">
    <name type="scientific">Methylopila capsulata</name>
    <dbReference type="NCBI Taxonomy" id="61654"/>
    <lineage>
        <taxon>Bacteria</taxon>
        <taxon>Pseudomonadati</taxon>
        <taxon>Pseudomonadota</taxon>
        <taxon>Alphaproteobacteria</taxon>
        <taxon>Hyphomicrobiales</taxon>
        <taxon>Methylopilaceae</taxon>
        <taxon>Methylopila</taxon>
    </lineage>
</organism>
<dbReference type="AlphaFoldDB" id="A0A9W6ITS0"/>
<dbReference type="NCBIfam" id="TIGR02458">
    <property type="entry name" value="CbtA"/>
    <property type="match status" value="1"/>
</dbReference>
<feature type="transmembrane region" description="Helical" evidence="1">
    <location>
        <begin position="190"/>
        <end position="209"/>
    </location>
</feature>
<keyword evidence="1" id="KW-0472">Membrane</keyword>
<protein>
    <submittedName>
        <fullName evidence="2">Cobalt transporter subunit CbtA</fullName>
    </submittedName>
</protein>
<comment type="caution">
    <text evidence="2">The sequence shown here is derived from an EMBL/GenBank/DDBJ whole genome shotgun (WGS) entry which is preliminary data.</text>
</comment>
<feature type="transmembrane region" description="Helical" evidence="1">
    <location>
        <begin position="168"/>
        <end position="185"/>
    </location>
</feature>
<reference evidence="2" key="1">
    <citation type="journal article" date="2014" name="Int. J. Syst. Evol. Microbiol.">
        <title>Complete genome sequence of Corynebacterium casei LMG S-19264T (=DSM 44701T), isolated from a smear-ripened cheese.</title>
        <authorList>
            <consortium name="US DOE Joint Genome Institute (JGI-PGF)"/>
            <person name="Walter F."/>
            <person name="Albersmeier A."/>
            <person name="Kalinowski J."/>
            <person name="Ruckert C."/>
        </authorList>
    </citation>
    <scope>NUCLEOTIDE SEQUENCE</scope>
    <source>
        <strain evidence="2">VKM B-1606</strain>
    </source>
</reference>
<dbReference type="InterPro" id="IPR012666">
    <property type="entry name" value="CbtA_put"/>
</dbReference>
<sequence length="253" mass="25907">MTEMTLFRTIVLLAALVGFGAGVVLTVVQQFGTQPLIVKAEVFEQARSEASAPKPHDHEPSGAHDHLAASAADVAAAEAHEHGGGDEWAPADGAERFLWTLAANVVSGVGFALLLVAASELKGGLTSWREGLFWGLAGFAVFTLAPSIGLPPEAPGVEGAPLMDRQVWWIGTAVATAAGLALLAYGRSALAALGAIVLIAAPHVIGAPQATEAPAIPRDLEHDFVVAVTVTGFVFWAAIGVLAGALRGRFAAA</sequence>
<proteinExistence type="predicted"/>